<gene>
    <name evidence="2" type="ORF">VRS74_07025</name>
</gene>
<comment type="caution">
    <text evidence="2">The sequence shown here is derived from an EMBL/GenBank/DDBJ whole genome shotgun (WGS) entry which is preliminary data.</text>
</comment>
<dbReference type="Proteomes" id="UP001343492">
    <property type="component" value="Unassembled WGS sequence"/>
</dbReference>
<name>A0ABU7GEB0_9SPHN</name>
<proteinExistence type="predicted"/>
<dbReference type="EMBL" id="JAZDQV010000005">
    <property type="protein sequence ID" value="MEE1877437.1"/>
    <property type="molecule type" value="Genomic_DNA"/>
</dbReference>
<keyword evidence="1" id="KW-0472">Membrane</keyword>
<feature type="transmembrane region" description="Helical" evidence="1">
    <location>
        <begin position="12"/>
        <end position="36"/>
    </location>
</feature>
<keyword evidence="1" id="KW-1133">Transmembrane helix</keyword>
<organism evidence="2 3">
    <name type="scientific">Altererythrobacter litoralis</name>
    <dbReference type="NCBI Taxonomy" id="3113904"/>
    <lineage>
        <taxon>Bacteria</taxon>
        <taxon>Pseudomonadati</taxon>
        <taxon>Pseudomonadota</taxon>
        <taxon>Alphaproteobacteria</taxon>
        <taxon>Sphingomonadales</taxon>
        <taxon>Erythrobacteraceae</taxon>
        <taxon>Altererythrobacter</taxon>
    </lineage>
</organism>
<protein>
    <submittedName>
        <fullName evidence="2">Uncharacterized protein</fullName>
    </submittedName>
</protein>
<keyword evidence="1" id="KW-0812">Transmembrane</keyword>
<reference evidence="2 3" key="1">
    <citation type="submission" date="2024-01" db="EMBL/GenBank/DDBJ databases">
        <title>The genome sequence of Erythrobacteraceae sp. strain 1XM1-14.</title>
        <authorList>
            <person name="Liu Y."/>
        </authorList>
    </citation>
    <scope>NUCLEOTIDE SEQUENCE [LARGE SCALE GENOMIC DNA]</scope>
    <source>
        <strain evidence="2 3">1XM1-14</strain>
    </source>
</reference>
<evidence type="ECO:0000256" key="1">
    <source>
        <dbReference type="SAM" id="Phobius"/>
    </source>
</evidence>
<evidence type="ECO:0000313" key="3">
    <source>
        <dbReference type="Proteomes" id="UP001343492"/>
    </source>
</evidence>
<keyword evidence="3" id="KW-1185">Reference proteome</keyword>
<dbReference type="RefSeq" id="WP_354144537.1">
    <property type="nucleotide sequence ID" value="NZ_JAZDQV010000005.1"/>
</dbReference>
<evidence type="ECO:0000313" key="2">
    <source>
        <dbReference type="EMBL" id="MEE1877437.1"/>
    </source>
</evidence>
<feature type="transmembrane region" description="Helical" evidence="1">
    <location>
        <begin position="42"/>
        <end position="62"/>
    </location>
</feature>
<accession>A0ABU7GEB0</accession>
<sequence>MRMRDRRGPLTALVLFVGYLLLAIAALVWVAAALGFGQAIELTPALTILLAANFAAFLWRGAMRFAFTTREYAAAEGLRAVLRFPITNIIAIMAGRRAFVAYVGTLAGQAIAWDKTQHFDHPARGVPQKTQRAGSAT</sequence>